<dbReference type="AlphaFoldDB" id="A0A0K2GGW2"/>
<dbReference type="Proteomes" id="UP000069205">
    <property type="component" value="Chromosome"/>
</dbReference>
<reference evidence="1 2" key="1">
    <citation type="journal article" date="2015" name="Proc. Natl. Acad. Sci. U.S.A.">
        <title>Expanded metabolic versatility of ubiquitous nitrite-oxidizing bacteria from the genus Nitrospira.</title>
        <authorList>
            <person name="Koch H."/>
            <person name="Lucker S."/>
            <person name="Albertsen M."/>
            <person name="Kitzinger K."/>
            <person name="Herbold C."/>
            <person name="Spieck E."/>
            <person name="Nielsen P.H."/>
            <person name="Wagner M."/>
            <person name="Daims H."/>
        </authorList>
    </citation>
    <scope>NUCLEOTIDE SEQUENCE [LARGE SCALE GENOMIC DNA]</scope>
    <source>
        <strain evidence="1 2">NSP M-1</strain>
    </source>
</reference>
<organism evidence="1 2">
    <name type="scientific">Nitrospira moscoviensis</name>
    <dbReference type="NCBI Taxonomy" id="42253"/>
    <lineage>
        <taxon>Bacteria</taxon>
        <taxon>Pseudomonadati</taxon>
        <taxon>Nitrospirota</taxon>
        <taxon>Nitrospiria</taxon>
        <taxon>Nitrospirales</taxon>
        <taxon>Nitrospiraceae</taxon>
        <taxon>Nitrospira</taxon>
    </lineage>
</organism>
<accession>A0A0K2GGW2</accession>
<dbReference type="EMBL" id="CP011801">
    <property type="protein sequence ID" value="ALA60176.1"/>
    <property type="molecule type" value="Genomic_DNA"/>
</dbReference>
<sequence length="90" mass="10317">MKRLRGKALLREARMGRRELKELALNVNRNYRDAIAGEQIIAQARQIGRVQVVPGTSTHKMQEVVLRKNVLCVIDRAFCLTDGEMKLKKD</sequence>
<dbReference type="STRING" id="42253.NITMOv2_3785"/>
<protein>
    <submittedName>
        <fullName evidence="1">Uncharacterized protein</fullName>
    </submittedName>
</protein>
<evidence type="ECO:0000313" key="2">
    <source>
        <dbReference type="Proteomes" id="UP000069205"/>
    </source>
</evidence>
<evidence type="ECO:0000313" key="1">
    <source>
        <dbReference type="EMBL" id="ALA60176.1"/>
    </source>
</evidence>
<proteinExistence type="predicted"/>
<dbReference type="KEGG" id="nmv:NITMOv2_3785"/>
<keyword evidence="2" id="KW-1185">Reference proteome</keyword>
<name>A0A0K2GGW2_NITMO</name>
<gene>
    <name evidence="1" type="ORF">NITMOv2_3785</name>
</gene>